<dbReference type="PANTHER" id="PTHR12692">
    <property type="entry name" value="DOLICHYL-DIPHOSPHOOLIGOSACCHARIDE--PROTEIN GLYCOSYLTRANSFERASE-RELATED"/>
    <property type="match status" value="1"/>
</dbReference>
<keyword evidence="8 9" id="KW-0472">Membrane</keyword>
<evidence type="ECO:0000256" key="10">
    <source>
        <dbReference type="SAM" id="SignalP"/>
    </source>
</evidence>
<evidence type="ECO:0000256" key="1">
    <source>
        <dbReference type="ARBA" id="ARBA00002791"/>
    </source>
</evidence>
<comment type="similarity">
    <text evidence="3">Belongs to the OST3/OST6 family.</text>
</comment>
<comment type="caution">
    <text evidence="11">The sequence shown here is derived from an EMBL/GenBank/DDBJ whole genome shotgun (WGS) entry which is preliminary data.</text>
</comment>
<feature type="transmembrane region" description="Helical" evidence="9">
    <location>
        <begin position="268"/>
        <end position="288"/>
    </location>
</feature>
<feature type="transmembrane region" description="Helical" evidence="9">
    <location>
        <begin position="216"/>
        <end position="237"/>
    </location>
</feature>
<protein>
    <submittedName>
        <fullName evidence="11">Uncharacterized protein</fullName>
    </submittedName>
</protein>
<dbReference type="Proteomes" id="UP000695562">
    <property type="component" value="Unassembled WGS sequence"/>
</dbReference>
<gene>
    <name evidence="11" type="ORF">CYY_007542</name>
</gene>
<accession>A0A8J4PQN1</accession>
<dbReference type="Pfam" id="PF04756">
    <property type="entry name" value="OST3_OST6"/>
    <property type="match status" value="1"/>
</dbReference>
<name>A0A8J4PQN1_9MYCE</name>
<keyword evidence="12" id="KW-1185">Reference proteome</keyword>
<evidence type="ECO:0000256" key="5">
    <source>
        <dbReference type="ARBA" id="ARBA00022729"/>
    </source>
</evidence>
<feature type="transmembrane region" description="Helical" evidence="9">
    <location>
        <begin position="300"/>
        <end position="318"/>
    </location>
</feature>
<dbReference type="AlphaFoldDB" id="A0A8J4PQN1"/>
<dbReference type="EMBL" id="AJWJ01000409">
    <property type="protein sequence ID" value="KAF2071136.1"/>
    <property type="molecule type" value="Genomic_DNA"/>
</dbReference>
<reference evidence="11" key="1">
    <citation type="submission" date="2020-01" db="EMBL/GenBank/DDBJ databases">
        <title>Development of genomics and gene disruption for Polysphondylium violaceum indicates a role for the polyketide synthase stlB in stalk morphogenesis.</title>
        <authorList>
            <person name="Narita B."/>
            <person name="Kawabe Y."/>
            <person name="Kin K."/>
            <person name="Saito T."/>
            <person name="Gibbs R."/>
            <person name="Kuspa A."/>
            <person name="Muzny D."/>
            <person name="Queller D."/>
            <person name="Richards S."/>
            <person name="Strassman J."/>
            <person name="Sucgang R."/>
            <person name="Worley K."/>
            <person name="Schaap P."/>
        </authorList>
    </citation>
    <scope>NUCLEOTIDE SEQUENCE</scope>
    <source>
        <strain evidence="11">QSvi11</strain>
    </source>
</reference>
<evidence type="ECO:0000256" key="7">
    <source>
        <dbReference type="ARBA" id="ARBA00022989"/>
    </source>
</evidence>
<dbReference type="OrthoDB" id="67566at2759"/>
<feature type="transmembrane region" description="Helical" evidence="9">
    <location>
        <begin position="191"/>
        <end position="209"/>
    </location>
</feature>
<dbReference type="GO" id="GO:0008250">
    <property type="term" value="C:oligosaccharyltransferase complex"/>
    <property type="evidence" value="ECO:0007669"/>
    <property type="project" value="TreeGrafter"/>
</dbReference>
<dbReference type="GO" id="GO:0018279">
    <property type="term" value="P:protein N-linked glycosylation via asparagine"/>
    <property type="evidence" value="ECO:0007669"/>
    <property type="project" value="TreeGrafter"/>
</dbReference>
<evidence type="ECO:0000256" key="6">
    <source>
        <dbReference type="ARBA" id="ARBA00022824"/>
    </source>
</evidence>
<comment type="function">
    <text evidence="1">Subunit of the oligosaccharyl transferase (OST) complex that catalyzes the initial transfer of a defined glycan (Glc(3)Man(9)GlcNAc(2) in eukaryotes) from the lipid carrier dolichol-pyrophosphate to an asparagine residue within an Asn-X-Ser/Thr consensus motif in nascent polypeptide chains, the first step in protein N-glycosylation. N-glycosylation occurs cotranslationally and the complex associates with the Sec61 complex at the channel-forming translocon complex that mediates protein translocation across the endoplasmic reticulum (ER). All subunits are required for a maximal enzyme activity.</text>
</comment>
<keyword evidence="6" id="KW-0256">Endoplasmic reticulum</keyword>
<feature type="signal peptide" evidence="10">
    <location>
        <begin position="1"/>
        <end position="19"/>
    </location>
</feature>
<dbReference type="Gene3D" id="3.40.30.10">
    <property type="entry name" value="Glutaredoxin"/>
    <property type="match status" value="1"/>
</dbReference>
<evidence type="ECO:0000256" key="4">
    <source>
        <dbReference type="ARBA" id="ARBA00022692"/>
    </source>
</evidence>
<dbReference type="InterPro" id="IPR021149">
    <property type="entry name" value="OligosaccharylTrfase_OST3/OST6"/>
</dbReference>
<dbReference type="PANTHER" id="PTHR12692:SF0">
    <property type="entry name" value="GH11935P"/>
    <property type="match status" value="1"/>
</dbReference>
<evidence type="ECO:0000256" key="8">
    <source>
        <dbReference type="ARBA" id="ARBA00023136"/>
    </source>
</evidence>
<evidence type="ECO:0000256" key="9">
    <source>
        <dbReference type="SAM" id="Phobius"/>
    </source>
</evidence>
<keyword evidence="5 10" id="KW-0732">Signal</keyword>
<keyword evidence="4 9" id="KW-0812">Transmembrane</keyword>
<evidence type="ECO:0000313" key="11">
    <source>
        <dbReference type="EMBL" id="KAF2071136.1"/>
    </source>
</evidence>
<keyword evidence="7 9" id="KW-1133">Transmembrane helix</keyword>
<sequence>MNKLILLLLVSILLVLCSANGQQASTDKALVSNLYNIAQSSGGLITLTPPQIKQYITIPNRPYELVLLMSSDNSKYGCGICSQSKASLESYMMSYIPYLNDQDTFFKKPIFFFFVDVDNGLELFQKLQLQTIPHLVYAPSGNSPLTIKGQTYPRPDNISPDLVSSFIKQKSGGKIEINVVKSFMELHFNKIAAVFGLIFALRIIAFCWSKRQYPMFWFLITLAIFGAVLSGVFFNFIHTPPLFDFNQQSGVISYFSRGARSQTVSEGAIMGSLTLFISFVYIYLSDILPNQSTISKEKKMAFFFGAFTLFVICLMALSRCYQLKYYRPWFFIPEIFLN</sequence>
<evidence type="ECO:0000256" key="3">
    <source>
        <dbReference type="ARBA" id="ARBA00009561"/>
    </source>
</evidence>
<evidence type="ECO:0000256" key="2">
    <source>
        <dbReference type="ARBA" id="ARBA00004477"/>
    </source>
</evidence>
<organism evidence="11 12">
    <name type="scientific">Polysphondylium violaceum</name>
    <dbReference type="NCBI Taxonomy" id="133409"/>
    <lineage>
        <taxon>Eukaryota</taxon>
        <taxon>Amoebozoa</taxon>
        <taxon>Evosea</taxon>
        <taxon>Eumycetozoa</taxon>
        <taxon>Dictyostelia</taxon>
        <taxon>Dictyosteliales</taxon>
        <taxon>Dictyosteliaceae</taxon>
        <taxon>Polysphondylium</taxon>
    </lineage>
</organism>
<comment type="subcellular location">
    <subcellularLocation>
        <location evidence="2">Endoplasmic reticulum membrane</location>
        <topology evidence="2">Multi-pass membrane protein</topology>
    </subcellularLocation>
</comment>
<evidence type="ECO:0000313" key="12">
    <source>
        <dbReference type="Proteomes" id="UP000695562"/>
    </source>
</evidence>
<proteinExistence type="inferred from homology"/>
<feature type="chain" id="PRO_5035226316" evidence="10">
    <location>
        <begin position="20"/>
        <end position="338"/>
    </location>
</feature>